<dbReference type="Proteomes" id="UP000005019">
    <property type="component" value="Unassembled WGS sequence"/>
</dbReference>
<dbReference type="PROSITE" id="PS51352">
    <property type="entry name" value="THIOREDOXIN_2"/>
    <property type="match status" value="1"/>
</dbReference>
<dbReference type="Gene3D" id="3.40.30.10">
    <property type="entry name" value="Glutaredoxin"/>
    <property type="match status" value="1"/>
</dbReference>
<dbReference type="InterPro" id="IPR013766">
    <property type="entry name" value="Thioredoxin_domain"/>
</dbReference>
<evidence type="ECO:0000256" key="3">
    <source>
        <dbReference type="ARBA" id="ARBA00022748"/>
    </source>
</evidence>
<dbReference type="SUPFAM" id="SSF52833">
    <property type="entry name" value="Thioredoxin-like"/>
    <property type="match status" value="1"/>
</dbReference>
<dbReference type="EMBL" id="AFHG01000043">
    <property type="protein sequence ID" value="EGK72124.1"/>
    <property type="molecule type" value="Genomic_DNA"/>
</dbReference>
<evidence type="ECO:0000313" key="7">
    <source>
        <dbReference type="EMBL" id="EGK72124.1"/>
    </source>
</evidence>
<dbReference type="RefSeq" id="WP_008060544.1">
    <property type="nucleotide sequence ID" value="NZ_AFHG01000043.1"/>
</dbReference>
<evidence type="ECO:0000256" key="1">
    <source>
        <dbReference type="ARBA" id="ARBA00004196"/>
    </source>
</evidence>
<dbReference type="PANTHER" id="PTHR42852:SF6">
    <property type="entry name" value="THIOL:DISULFIDE INTERCHANGE PROTEIN DSBE"/>
    <property type="match status" value="1"/>
</dbReference>
<dbReference type="OrthoDB" id="9811352at2"/>
<dbReference type="GO" id="GO:0015036">
    <property type="term" value="F:disulfide oxidoreductase activity"/>
    <property type="evidence" value="ECO:0007669"/>
    <property type="project" value="InterPro"/>
</dbReference>
<name>F5RBF3_METUF</name>
<dbReference type="InterPro" id="IPR004799">
    <property type="entry name" value="Periplasmic_diS_OxRdtase_DsbE"/>
</dbReference>
<keyword evidence="5" id="KW-0676">Redox-active center</keyword>
<evidence type="ECO:0000259" key="6">
    <source>
        <dbReference type="PROSITE" id="PS51352"/>
    </source>
</evidence>
<dbReference type="STRING" id="1000565.METUNv1_01596"/>
<keyword evidence="8" id="KW-1185">Reference proteome</keyword>
<dbReference type="PROSITE" id="PS00194">
    <property type="entry name" value="THIOREDOXIN_1"/>
    <property type="match status" value="1"/>
</dbReference>
<sequence>MNRFLWPLGIFVVLAGFLFAGLYLNPREVPSPLIGKPVPAFSAPQLADPGKTFSPADMKGKVWLVNVWASWCVSCRQEHPLLVELGKSGVVPMIGLHYKDERDAGLKWLAQHGDPYLLSAHDRDGRVAIDFGVYGTPETFIVDKAGVIRYKHTGPLTPEKLRDDILPRVKQLEAAT</sequence>
<organism evidence="7 8">
    <name type="scientific">Methyloversatilis universalis (strain ATCC BAA-1314 / DSM 25237 / JCM 13912 / CCUG 52030 / FAM5)</name>
    <dbReference type="NCBI Taxonomy" id="1000565"/>
    <lineage>
        <taxon>Bacteria</taxon>
        <taxon>Pseudomonadati</taxon>
        <taxon>Pseudomonadota</taxon>
        <taxon>Betaproteobacteria</taxon>
        <taxon>Nitrosomonadales</taxon>
        <taxon>Sterolibacteriaceae</taxon>
        <taxon>Methyloversatilis</taxon>
    </lineage>
</organism>
<proteinExistence type="inferred from homology"/>
<dbReference type="PANTHER" id="PTHR42852">
    <property type="entry name" value="THIOL:DISULFIDE INTERCHANGE PROTEIN DSBE"/>
    <property type="match status" value="1"/>
</dbReference>
<protein>
    <submittedName>
        <fullName evidence="7">Thiol:disulfide interchange protein dsbE</fullName>
    </submittedName>
</protein>
<evidence type="ECO:0000256" key="5">
    <source>
        <dbReference type="ARBA" id="ARBA00023284"/>
    </source>
</evidence>
<accession>F5RBF3</accession>
<gene>
    <name evidence="7" type="ORF">METUNv1_01596</name>
</gene>
<keyword evidence="4" id="KW-1015">Disulfide bond</keyword>
<dbReference type="InterPro" id="IPR050553">
    <property type="entry name" value="Thioredoxin_ResA/DsbE_sf"/>
</dbReference>
<comment type="caution">
    <text evidence="7">The sequence shown here is derived from an EMBL/GenBank/DDBJ whole genome shotgun (WGS) entry which is preliminary data.</text>
</comment>
<dbReference type="InterPro" id="IPR036249">
    <property type="entry name" value="Thioredoxin-like_sf"/>
</dbReference>
<dbReference type="GO" id="GO:0017004">
    <property type="term" value="P:cytochrome complex assembly"/>
    <property type="evidence" value="ECO:0007669"/>
    <property type="project" value="UniProtKB-KW"/>
</dbReference>
<dbReference type="eggNOG" id="COG0526">
    <property type="taxonomic scope" value="Bacteria"/>
</dbReference>
<dbReference type="AlphaFoldDB" id="F5RBF3"/>
<evidence type="ECO:0000256" key="2">
    <source>
        <dbReference type="ARBA" id="ARBA00007758"/>
    </source>
</evidence>
<dbReference type="CDD" id="cd03010">
    <property type="entry name" value="TlpA_like_DsbE"/>
    <property type="match status" value="1"/>
</dbReference>
<comment type="similarity">
    <text evidence="2">Belongs to the thioredoxin family. DsbE subfamily.</text>
</comment>
<comment type="subcellular location">
    <subcellularLocation>
        <location evidence="1">Cell envelope</location>
    </subcellularLocation>
</comment>
<reference evidence="7 8" key="1">
    <citation type="journal article" date="2011" name="J. Bacteriol.">
        <title>Genome sequence of Methyloversatilis universalis FAM5T, a methylotrophic representative of the order Rhodocyclales.</title>
        <authorList>
            <person name="Kittichotirat W."/>
            <person name="Good N.M."/>
            <person name="Hall R."/>
            <person name="Bringel F."/>
            <person name="Lajus A."/>
            <person name="Medigue C."/>
            <person name="Smalley N.E."/>
            <person name="Beck D."/>
            <person name="Bumgarner R."/>
            <person name="Vuilleumier S."/>
            <person name="Kalyuzhnaya M.G."/>
        </authorList>
    </citation>
    <scope>NUCLEOTIDE SEQUENCE [LARGE SCALE GENOMIC DNA]</scope>
    <source>
        <strain evidence="8">ATCC BAA-1314 / JCM 13912 / FAM5</strain>
    </source>
</reference>
<dbReference type="InterPro" id="IPR013740">
    <property type="entry name" value="Redoxin"/>
</dbReference>
<dbReference type="InterPro" id="IPR017937">
    <property type="entry name" value="Thioredoxin_CS"/>
</dbReference>
<dbReference type="Pfam" id="PF08534">
    <property type="entry name" value="Redoxin"/>
    <property type="match status" value="1"/>
</dbReference>
<evidence type="ECO:0000313" key="8">
    <source>
        <dbReference type="Proteomes" id="UP000005019"/>
    </source>
</evidence>
<feature type="domain" description="Thioredoxin" evidence="6">
    <location>
        <begin position="32"/>
        <end position="174"/>
    </location>
</feature>
<keyword evidence="3" id="KW-0201">Cytochrome c-type biogenesis</keyword>
<dbReference type="GO" id="GO:0030288">
    <property type="term" value="C:outer membrane-bounded periplasmic space"/>
    <property type="evidence" value="ECO:0007669"/>
    <property type="project" value="InterPro"/>
</dbReference>
<evidence type="ECO:0000256" key="4">
    <source>
        <dbReference type="ARBA" id="ARBA00023157"/>
    </source>
</evidence>
<dbReference type="NCBIfam" id="TIGR00385">
    <property type="entry name" value="dsbE"/>
    <property type="match status" value="1"/>
</dbReference>